<dbReference type="InterPro" id="IPR008948">
    <property type="entry name" value="L-Aspartase-like"/>
</dbReference>
<dbReference type="EC" id="4.3.1.3" evidence="2"/>
<dbReference type="GO" id="GO:0004397">
    <property type="term" value="F:histidine ammonia-lyase activity"/>
    <property type="evidence" value="ECO:0007669"/>
    <property type="project" value="UniProtKB-EC"/>
</dbReference>
<reference evidence="2 3" key="1">
    <citation type="submission" date="2020-07" db="EMBL/GenBank/DDBJ databases">
        <title>Sequencing the genomes of 1000 actinobacteria strains.</title>
        <authorList>
            <person name="Klenk H.-P."/>
        </authorList>
    </citation>
    <scope>NUCLEOTIDE SEQUENCE [LARGE SCALE GENOMIC DNA]</scope>
    <source>
        <strain evidence="2 3">DSM 29531</strain>
    </source>
</reference>
<evidence type="ECO:0000256" key="1">
    <source>
        <dbReference type="ARBA" id="ARBA00023239"/>
    </source>
</evidence>
<evidence type="ECO:0000313" key="3">
    <source>
        <dbReference type="Proteomes" id="UP000571817"/>
    </source>
</evidence>
<keyword evidence="1 2" id="KW-0456">Lyase</keyword>
<dbReference type="Pfam" id="PF00221">
    <property type="entry name" value="Lyase_aromatic"/>
    <property type="match status" value="2"/>
</dbReference>
<gene>
    <name evidence="2" type="ORF">HNR15_001190</name>
</gene>
<keyword evidence="3" id="KW-1185">Reference proteome</keyword>
<dbReference type="EMBL" id="JACCFW010000001">
    <property type="protein sequence ID" value="NYJ74227.1"/>
    <property type="molecule type" value="Genomic_DNA"/>
</dbReference>
<name>A0A853DCA6_9MICO</name>
<dbReference type="PANTHER" id="PTHR10362">
    <property type="entry name" value="HISTIDINE AMMONIA-LYASE"/>
    <property type="match status" value="1"/>
</dbReference>
<protein>
    <submittedName>
        <fullName evidence="2">Histidine ammonia-lyase</fullName>
        <ecNumber evidence="2">4.3.1.3</ecNumber>
    </submittedName>
</protein>
<accession>A0A853DCA6</accession>
<evidence type="ECO:0000313" key="2">
    <source>
        <dbReference type="EMBL" id="NYJ74227.1"/>
    </source>
</evidence>
<dbReference type="SUPFAM" id="SSF48557">
    <property type="entry name" value="L-aspartase-like"/>
    <property type="match status" value="1"/>
</dbReference>
<organism evidence="2 3">
    <name type="scientific">Allobranchiibius huperziae</name>
    <dbReference type="NCBI Taxonomy" id="1874116"/>
    <lineage>
        <taxon>Bacteria</taxon>
        <taxon>Bacillati</taxon>
        <taxon>Actinomycetota</taxon>
        <taxon>Actinomycetes</taxon>
        <taxon>Micrococcales</taxon>
        <taxon>Dermacoccaceae</taxon>
        <taxon>Allobranchiibius</taxon>
    </lineage>
</organism>
<dbReference type="Gene3D" id="1.20.200.10">
    <property type="entry name" value="Fumarase/aspartase (Central domain)"/>
    <property type="match status" value="1"/>
</dbReference>
<dbReference type="RefSeq" id="WP_179479933.1">
    <property type="nucleotide sequence ID" value="NZ_JACCFW010000001.1"/>
</dbReference>
<dbReference type="AlphaFoldDB" id="A0A853DCA6"/>
<proteinExistence type="predicted"/>
<comment type="caution">
    <text evidence="2">The sequence shown here is derived from an EMBL/GenBank/DDBJ whole genome shotgun (WGS) entry which is preliminary data.</text>
</comment>
<dbReference type="InterPro" id="IPR001106">
    <property type="entry name" value="Aromatic_Lyase"/>
</dbReference>
<sequence>MELTSAGLRIGDIARIALSREMLTVTTEVGERVAFGAAIAERLSTQRPVYGRSTGVGGNRSVPVQDPDGQLARVLRSHATSLGTPRDATRVRAMVAVRIGQLAAGGSGLSRTAFDGLLELLNTDTLPPVLERGSIGTGDLSALATVGVALLDHPDGPRVRPGDALALISSNAAAIGDAALAIHRLETLTRAAVPIASLTLRAVHGNVEPFGPAVERATPFRGAHRVCAGMRQVLDDDGYADPPARIQDPFGLRAMPQGHGVLLDALDRAAGTVHAMANAPSENPVFDEHSGITHHGAFHAAYLANAVEGLLGALVQAAQLGLGRTTMLASPGLTGASAFLADGTPGASGTMLVELVAASAMAALRSLAAPASAGTVTLSRGLEDDASFASVSARGALDAEQAYRDLLAAELLTAARALTLTGRMPRWSQLAPLQAGLARLEDRDLTADLQAARHVVPELAHRLRVR</sequence>
<dbReference type="Proteomes" id="UP000571817">
    <property type="component" value="Unassembled WGS sequence"/>
</dbReference>